<dbReference type="Proteomes" id="UP001589748">
    <property type="component" value="Unassembled WGS sequence"/>
</dbReference>
<sequence>MTLPADLYPFAALRLRTTTSDGAEVELRTGDLEGVVALAAVAAEGVHDEALMPFTTPWTRCEPAERARRTFDWQVGAWAGWRPEDWRLEFVVRRDGVVVGTQSLSARHFPVRREVGTGSWLGRAHQGRGTGRAMRVAVLALAFDHLGADTATSSAFVDNPASLAVSHGLGYADDGLEVEVREGARVLAQRLRLDRAAWRDGRDRGARVEVTGAGPALAALRPEGTAGG</sequence>
<dbReference type="RefSeq" id="WP_380139202.1">
    <property type="nucleotide sequence ID" value="NZ_JBHLUI010000010.1"/>
</dbReference>
<dbReference type="PROSITE" id="PS51186">
    <property type="entry name" value="GNAT"/>
    <property type="match status" value="1"/>
</dbReference>
<proteinExistence type="predicted"/>
<feature type="domain" description="N-acetyltransferase" evidence="1">
    <location>
        <begin position="49"/>
        <end position="192"/>
    </location>
</feature>
<organism evidence="2 3">
    <name type="scientific">Kineococcus gynurae</name>
    <dbReference type="NCBI Taxonomy" id="452979"/>
    <lineage>
        <taxon>Bacteria</taxon>
        <taxon>Bacillati</taxon>
        <taxon>Actinomycetota</taxon>
        <taxon>Actinomycetes</taxon>
        <taxon>Kineosporiales</taxon>
        <taxon>Kineosporiaceae</taxon>
        <taxon>Kineococcus</taxon>
    </lineage>
</organism>
<dbReference type="Pfam" id="PF13302">
    <property type="entry name" value="Acetyltransf_3"/>
    <property type="match status" value="1"/>
</dbReference>
<dbReference type="PANTHER" id="PTHR43441:SF11">
    <property type="entry name" value="RIBOSOMAL-PROTEIN-SERINE ACETYLTRANSFERASE"/>
    <property type="match status" value="1"/>
</dbReference>
<dbReference type="InterPro" id="IPR051908">
    <property type="entry name" value="Ribosomal_N-acetyltransferase"/>
</dbReference>
<dbReference type="PANTHER" id="PTHR43441">
    <property type="entry name" value="RIBOSOMAL-PROTEIN-SERINE ACETYLTRANSFERASE"/>
    <property type="match status" value="1"/>
</dbReference>
<dbReference type="SUPFAM" id="SSF55729">
    <property type="entry name" value="Acyl-CoA N-acyltransferases (Nat)"/>
    <property type="match status" value="1"/>
</dbReference>
<dbReference type="InterPro" id="IPR016181">
    <property type="entry name" value="Acyl_CoA_acyltransferase"/>
</dbReference>
<protein>
    <submittedName>
        <fullName evidence="2">GNAT family N-acetyltransferase</fullName>
        <ecNumber evidence="2">2.3.-.-</ecNumber>
    </submittedName>
</protein>
<dbReference type="Gene3D" id="3.40.630.30">
    <property type="match status" value="1"/>
</dbReference>
<comment type="caution">
    <text evidence="2">The sequence shown here is derived from an EMBL/GenBank/DDBJ whole genome shotgun (WGS) entry which is preliminary data.</text>
</comment>
<keyword evidence="3" id="KW-1185">Reference proteome</keyword>
<name>A0ABV5LTF1_9ACTN</name>
<dbReference type="InterPro" id="IPR000182">
    <property type="entry name" value="GNAT_dom"/>
</dbReference>
<dbReference type="EMBL" id="JBHMDM010000005">
    <property type="protein sequence ID" value="MFB9377349.1"/>
    <property type="molecule type" value="Genomic_DNA"/>
</dbReference>
<evidence type="ECO:0000313" key="3">
    <source>
        <dbReference type="Proteomes" id="UP001589748"/>
    </source>
</evidence>
<keyword evidence="2" id="KW-0808">Transferase</keyword>
<dbReference type="EC" id="2.3.-.-" evidence="2"/>
<evidence type="ECO:0000313" key="2">
    <source>
        <dbReference type="EMBL" id="MFB9377349.1"/>
    </source>
</evidence>
<dbReference type="GO" id="GO:0016746">
    <property type="term" value="F:acyltransferase activity"/>
    <property type="evidence" value="ECO:0007669"/>
    <property type="project" value="UniProtKB-KW"/>
</dbReference>
<keyword evidence="2" id="KW-0012">Acyltransferase</keyword>
<accession>A0ABV5LTF1</accession>
<evidence type="ECO:0000259" key="1">
    <source>
        <dbReference type="PROSITE" id="PS51186"/>
    </source>
</evidence>
<reference evidence="2 3" key="1">
    <citation type="submission" date="2024-09" db="EMBL/GenBank/DDBJ databases">
        <authorList>
            <person name="Sun Q."/>
            <person name="Mori K."/>
        </authorList>
    </citation>
    <scope>NUCLEOTIDE SEQUENCE [LARGE SCALE GENOMIC DNA]</scope>
    <source>
        <strain evidence="2 3">TISTR 1856</strain>
    </source>
</reference>
<gene>
    <name evidence="2" type="ORF">ACFFVI_10225</name>
</gene>